<accession>A0A0M0JVY6</accession>
<gene>
    <name evidence="1" type="ORF">Ctob_014146</name>
    <name evidence="2" type="ORF">Ctob_015579</name>
</gene>
<reference evidence="1" key="1">
    <citation type="submission" date="2014-12" db="EMBL/GenBank/DDBJ databases">
        <title>Draft genome of the oleaginous, mixotrophic haptophyte, Chrysochromulina tobin.</title>
        <authorList>
            <person name="Hovde B.T."/>
            <person name="Starkenburg S.R."/>
            <person name="Cattolico R.A."/>
        </authorList>
    </citation>
    <scope>NUCLEOTIDE SEQUENCE</scope>
    <source>
        <strain evidence="1">CCMP291</strain>
    </source>
</reference>
<protein>
    <submittedName>
        <fullName evidence="1">Uncharacterized protein</fullName>
    </submittedName>
</protein>
<evidence type="ECO:0000313" key="1">
    <source>
        <dbReference type="EMBL" id="KOO30729.1"/>
    </source>
</evidence>
<keyword evidence="3" id="KW-1185">Reference proteome</keyword>
<proteinExistence type="predicted"/>
<dbReference type="EMBL" id="JWZX01001202">
    <property type="protein sequence ID" value="KOO34487.1"/>
    <property type="molecule type" value="Genomic_DNA"/>
</dbReference>
<evidence type="ECO:0000313" key="3">
    <source>
        <dbReference type="Proteomes" id="UP000037460"/>
    </source>
</evidence>
<dbReference type="Proteomes" id="UP000037460">
    <property type="component" value="Unassembled WGS sequence"/>
</dbReference>
<name>A0A0M0JVY6_9EUKA</name>
<reference evidence="3" key="2">
    <citation type="journal article" date="2015" name="PLoS Genet.">
        <title>Genome Sequence and Transcriptome Analyses of Chrysochromulina tobin: Metabolic Tools for Enhanced Algal Fitness in the Prominent Order Prymnesiales (Haptophyceae).</title>
        <authorList>
            <person name="Hovde B.T."/>
            <person name="Deodato C.R."/>
            <person name="Hunsperger H.M."/>
            <person name="Ryken S.A."/>
            <person name="Yost W."/>
            <person name="Jha R.K."/>
            <person name="Patterson J."/>
            <person name="Monnat R.J. Jr."/>
            <person name="Barlow S.B."/>
            <person name="Starkenburg S.R."/>
            <person name="Cattolico R.A."/>
        </authorList>
    </citation>
    <scope>NUCLEOTIDE SEQUENCE</scope>
    <source>
        <strain evidence="3">CCMP291</strain>
    </source>
</reference>
<evidence type="ECO:0000313" key="2">
    <source>
        <dbReference type="EMBL" id="KOO34487.1"/>
    </source>
</evidence>
<dbReference type="AlphaFoldDB" id="A0A0M0JVY6"/>
<sequence>MLLAVSGNGINSDAEYLDVETVRIPVQVDQAGTSIYFAVSANDDVAIAAVRFCSTHLPGTDQKECAQQLVSQISIMKGLRDEAQQALPGISFVVRSPSGAELRFVHEEGANPAVEAQSFCRVHYESVPSGKCVEAMLKNMQRAFVEVQSADT</sequence>
<organism evidence="1 3">
    <name type="scientific">Chrysochromulina tobinii</name>
    <dbReference type="NCBI Taxonomy" id="1460289"/>
    <lineage>
        <taxon>Eukaryota</taxon>
        <taxon>Haptista</taxon>
        <taxon>Haptophyta</taxon>
        <taxon>Prymnesiophyceae</taxon>
        <taxon>Prymnesiales</taxon>
        <taxon>Chrysochromulinaceae</taxon>
        <taxon>Chrysochromulina</taxon>
    </lineage>
</organism>
<comment type="caution">
    <text evidence="1">The sequence shown here is derived from an EMBL/GenBank/DDBJ whole genome shotgun (WGS) entry which is preliminary data.</text>
</comment>
<dbReference type="EMBL" id="JWZX01002172">
    <property type="protein sequence ID" value="KOO30729.1"/>
    <property type="molecule type" value="Genomic_DNA"/>
</dbReference>